<dbReference type="EMBL" id="KQ419485">
    <property type="protein sequence ID" value="KOF83435.1"/>
    <property type="molecule type" value="Genomic_DNA"/>
</dbReference>
<evidence type="ECO:0000313" key="1">
    <source>
        <dbReference type="EMBL" id="KOF83435.1"/>
    </source>
</evidence>
<dbReference type="PANTHER" id="PTHR23274">
    <property type="entry name" value="DNA HELICASE-RELATED"/>
    <property type="match status" value="1"/>
</dbReference>
<name>A0A0L8H3T3_OCTBM</name>
<dbReference type="GO" id="GO:0005657">
    <property type="term" value="C:replication fork"/>
    <property type="evidence" value="ECO:0007669"/>
    <property type="project" value="TreeGrafter"/>
</dbReference>
<dbReference type="AlphaFoldDB" id="A0A0L8H3T3"/>
<accession>A0A0L8H3T3</accession>
<sequence length="110" mass="12445">MHQYSTATSLISGSLIDRRVLIPGINLAPSDPNLERTQFLVRLSHAMTIDKSQGQTFEKVGLVLPQPVFSHGPLYVAYSRARKLSDVRVKVMETDRQGRRRRQTVTKNIV</sequence>
<dbReference type="PANTHER" id="PTHR23274:SF48">
    <property type="entry name" value="ATP-DEPENDENT DNA HELICASE"/>
    <property type="match status" value="1"/>
</dbReference>
<organism evidence="1">
    <name type="scientific">Octopus bimaculoides</name>
    <name type="common">California two-spotted octopus</name>
    <dbReference type="NCBI Taxonomy" id="37653"/>
    <lineage>
        <taxon>Eukaryota</taxon>
        <taxon>Metazoa</taxon>
        <taxon>Spiralia</taxon>
        <taxon>Lophotrochozoa</taxon>
        <taxon>Mollusca</taxon>
        <taxon>Cephalopoda</taxon>
        <taxon>Coleoidea</taxon>
        <taxon>Octopodiformes</taxon>
        <taxon>Octopoda</taxon>
        <taxon>Incirrata</taxon>
        <taxon>Octopodidae</taxon>
        <taxon>Octopus</taxon>
    </lineage>
</organism>
<dbReference type="CDD" id="cd18809">
    <property type="entry name" value="SF1_C_RecD"/>
    <property type="match status" value="1"/>
</dbReference>
<dbReference type="Gene3D" id="3.40.50.300">
    <property type="entry name" value="P-loop containing nucleotide triphosphate hydrolases"/>
    <property type="match status" value="1"/>
</dbReference>
<proteinExistence type="predicted"/>
<dbReference type="InterPro" id="IPR027417">
    <property type="entry name" value="P-loop_NTPase"/>
</dbReference>
<evidence type="ECO:0008006" key="2">
    <source>
        <dbReference type="Google" id="ProtNLM"/>
    </source>
</evidence>
<dbReference type="GO" id="GO:0006260">
    <property type="term" value="P:DNA replication"/>
    <property type="evidence" value="ECO:0007669"/>
    <property type="project" value="TreeGrafter"/>
</dbReference>
<reference evidence="1" key="1">
    <citation type="submission" date="2015-07" db="EMBL/GenBank/DDBJ databases">
        <title>MeaNS - Measles Nucleotide Surveillance Program.</title>
        <authorList>
            <person name="Tran T."/>
            <person name="Druce J."/>
        </authorList>
    </citation>
    <scope>NUCLEOTIDE SEQUENCE</scope>
    <source>
        <strain evidence="1">UCB-OBI-ISO-001</strain>
        <tissue evidence="1">Gonad</tissue>
    </source>
</reference>
<dbReference type="SUPFAM" id="SSF52540">
    <property type="entry name" value="P-loop containing nucleoside triphosphate hydrolases"/>
    <property type="match status" value="1"/>
</dbReference>
<gene>
    <name evidence="1" type="ORF">OCBIM_22023839mg</name>
</gene>
<protein>
    <recommendedName>
        <fullName evidence="2">UvrD-like helicase C-terminal domain-containing protein</fullName>
    </recommendedName>
</protein>